<name>A0ABY3X9K1_9GAMM</name>
<dbReference type="Proteomes" id="UP000829194">
    <property type="component" value="Chromosome"/>
</dbReference>
<keyword evidence="2" id="KW-1185">Reference proteome</keyword>
<sequence length="93" mass="10213">MNPNDAKGPDPLLASLPNLLLALVEDQLSNNESSGDEELRNYFVTCGLTTEQADRAVQYRPAYATDIYWGSATPVRTGIGLRYNPQTGWLEPA</sequence>
<dbReference type="RefSeq" id="WP_057944753.1">
    <property type="nucleotide sequence ID" value="NZ_CP011131.1"/>
</dbReference>
<organism evidence="1 2">
    <name type="scientific">Lysobacter gummosus</name>
    <dbReference type="NCBI Taxonomy" id="262324"/>
    <lineage>
        <taxon>Bacteria</taxon>
        <taxon>Pseudomonadati</taxon>
        <taxon>Pseudomonadota</taxon>
        <taxon>Gammaproteobacteria</taxon>
        <taxon>Lysobacterales</taxon>
        <taxon>Lysobacteraceae</taxon>
        <taxon>Lysobacter</taxon>
    </lineage>
</organism>
<reference evidence="1 2" key="1">
    <citation type="submission" date="2022-03" db="EMBL/GenBank/DDBJ databases">
        <title>Complete genome sequence of Lysobacter capsici VKM B-2533 and Lysobacter gummosus 10.1.1, promising sources of lytic agents.</title>
        <authorList>
            <person name="Tarlachkov S.V."/>
            <person name="Kudryakova I.V."/>
            <person name="Afoshin A.S."/>
            <person name="Leontyevskaya E.A."/>
            <person name="Leontyevskaya N.V."/>
        </authorList>
    </citation>
    <scope>NUCLEOTIDE SEQUENCE [LARGE SCALE GENOMIC DNA]</scope>
    <source>
        <strain evidence="1 2">10.1.1</strain>
    </source>
</reference>
<gene>
    <name evidence="1" type="ORF">MOV92_22805</name>
</gene>
<evidence type="ECO:0000313" key="1">
    <source>
        <dbReference type="EMBL" id="UNP29264.1"/>
    </source>
</evidence>
<evidence type="ECO:0000313" key="2">
    <source>
        <dbReference type="Proteomes" id="UP000829194"/>
    </source>
</evidence>
<proteinExistence type="predicted"/>
<accession>A0ABY3X9K1</accession>
<dbReference type="EMBL" id="CP093547">
    <property type="protein sequence ID" value="UNP29264.1"/>
    <property type="molecule type" value="Genomic_DNA"/>
</dbReference>
<protein>
    <submittedName>
        <fullName evidence="1">Uncharacterized protein</fullName>
    </submittedName>
</protein>